<dbReference type="PRINTS" id="PR00452">
    <property type="entry name" value="SH3DOMAIN"/>
</dbReference>
<dbReference type="InterPro" id="IPR003127">
    <property type="entry name" value="SoHo_dom"/>
</dbReference>
<feature type="compositionally biased region" description="Basic and acidic residues" evidence="6">
    <location>
        <begin position="480"/>
        <end position="498"/>
    </location>
</feature>
<feature type="domain" description="PDZ" evidence="8">
    <location>
        <begin position="239"/>
        <end position="291"/>
    </location>
</feature>
<feature type="domain" description="SH3" evidence="7">
    <location>
        <begin position="1186"/>
        <end position="1245"/>
    </location>
</feature>
<evidence type="ECO:0000256" key="3">
    <source>
        <dbReference type="ARBA" id="ARBA00022737"/>
    </source>
</evidence>
<organism evidence="10 11">
    <name type="scientific">Temnothorax curvispinosus</name>
    <dbReference type="NCBI Taxonomy" id="300111"/>
    <lineage>
        <taxon>Eukaryota</taxon>
        <taxon>Metazoa</taxon>
        <taxon>Ecdysozoa</taxon>
        <taxon>Arthropoda</taxon>
        <taxon>Hexapoda</taxon>
        <taxon>Insecta</taxon>
        <taxon>Pterygota</taxon>
        <taxon>Neoptera</taxon>
        <taxon>Endopterygota</taxon>
        <taxon>Hymenoptera</taxon>
        <taxon>Apocrita</taxon>
        <taxon>Aculeata</taxon>
        <taxon>Formicoidea</taxon>
        <taxon>Formicidae</taxon>
        <taxon>Myrmicinae</taxon>
        <taxon>Temnothorax</taxon>
    </lineage>
</organism>
<feature type="compositionally biased region" description="Polar residues" evidence="6">
    <location>
        <begin position="502"/>
        <end position="517"/>
    </location>
</feature>
<evidence type="ECO:0000256" key="6">
    <source>
        <dbReference type="SAM" id="MobiDB-lite"/>
    </source>
</evidence>
<dbReference type="Pfam" id="PF07653">
    <property type="entry name" value="SH3_2"/>
    <property type="match status" value="1"/>
</dbReference>
<evidence type="ECO:0000256" key="4">
    <source>
        <dbReference type="ARBA" id="ARBA00022949"/>
    </source>
</evidence>
<feature type="domain" description="SH3" evidence="7">
    <location>
        <begin position="977"/>
        <end position="1036"/>
    </location>
</feature>
<dbReference type="CDD" id="cd11782">
    <property type="entry name" value="SH3_Sorbs_2"/>
    <property type="match status" value="1"/>
</dbReference>
<keyword evidence="10" id="KW-1185">Reference proteome</keyword>
<dbReference type="SUPFAM" id="SSF50156">
    <property type="entry name" value="PDZ domain-like"/>
    <property type="match status" value="1"/>
</dbReference>
<dbReference type="PANTHER" id="PTHR14167">
    <property type="entry name" value="SH3 DOMAIN-CONTAINING"/>
    <property type="match status" value="1"/>
</dbReference>
<evidence type="ECO:0000313" key="10">
    <source>
        <dbReference type="Proteomes" id="UP000504618"/>
    </source>
</evidence>
<feature type="domain" description="SH3" evidence="7">
    <location>
        <begin position="1047"/>
        <end position="1106"/>
    </location>
</feature>
<keyword evidence="3" id="KW-0677">Repeat</keyword>
<evidence type="ECO:0000313" key="11">
    <source>
        <dbReference type="RefSeq" id="XP_024867680.1"/>
    </source>
</evidence>
<dbReference type="PROSITE" id="PS50002">
    <property type="entry name" value="SH3"/>
    <property type="match status" value="3"/>
</dbReference>
<evidence type="ECO:0000259" key="7">
    <source>
        <dbReference type="PROSITE" id="PS50002"/>
    </source>
</evidence>
<feature type="region of interest" description="Disordered" evidence="6">
    <location>
        <begin position="413"/>
        <end position="529"/>
    </location>
</feature>
<dbReference type="SMART" id="SM00326">
    <property type="entry name" value="SH3"/>
    <property type="match status" value="3"/>
</dbReference>
<dbReference type="CDD" id="cd11781">
    <property type="entry name" value="SH3_Sorbs_1"/>
    <property type="match status" value="1"/>
</dbReference>
<dbReference type="Gene3D" id="2.30.30.40">
    <property type="entry name" value="SH3 Domains"/>
    <property type="match status" value="3"/>
</dbReference>
<dbReference type="Gene3D" id="2.30.42.10">
    <property type="match status" value="1"/>
</dbReference>
<feature type="region of interest" description="Disordered" evidence="6">
    <location>
        <begin position="578"/>
        <end position="603"/>
    </location>
</feature>
<dbReference type="PROSITE" id="PS50831">
    <property type="entry name" value="SOHO"/>
    <property type="match status" value="1"/>
</dbReference>
<evidence type="ECO:0000256" key="2">
    <source>
        <dbReference type="ARBA" id="ARBA00022443"/>
    </source>
</evidence>
<dbReference type="PANTHER" id="PTHR14167:SF116">
    <property type="entry name" value="CAP, ISOFORM AC"/>
    <property type="match status" value="1"/>
</dbReference>
<accession>A0A6J1PEJ7</accession>
<reference evidence="11" key="1">
    <citation type="submission" date="2025-08" db="UniProtKB">
        <authorList>
            <consortium name="RefSeq"/>
        </authorList>
    </citation>
    <scope>IDENTIFICATION</scope>
    <source>
        <tissue evidence="11">Whole body</tissue>
    </source>
</reference>
<dbReference type="Pfam" id="PF00018">
    <property type="entry name" value="SH3_1"/>
    <property type="match status" value="1"/>
</dbReference>
<comment type="subcellular location">
    <subcellularLocation>
        <location evidence="1">Cell junction</location>
    </subcellularLocation>
</comment>
<dbReference type="SMART" id="SM00228">
    <property type="entry name" value="PDZ"/>
    <property type="match status" value="1"/>
</dbReference>
<dbReference type="CTD" id="36084"/>
<dbReference type="FunFam" id="2.30.30.40:FF:000001">
    <property type="entry name" value="Sorbin and SH3 domain-containing protein 1 isoform 2"/>
    <property type="match status" value="1"/>
</dbReference>
<protein>
    <submittedName>
        <fullName evidence="11">Sorbin and SH3 domain-containing protein 1 isoform X13</fullName>
    </submittedName>
</protein>
<evidence type="ECO:0000256" key="1">
    <source>
        <dbReference type="ARBA" id="ARBA00004282"/>
    </source>
</evidence>
<evidence type="ECO:0000259" key="8">
    <source>
        <dbReference type="PROSITE" id="PS50106"/>
    </source>
</evidence>
<keyword evidence="4" id="KW-0965">Cell junction</keyword>
<dbReference type="Pfam" id="PF14604">
    <property type="entry name" value="SH3_9"/>
    <property type="match status" value="1"/>
</dbReference>
<dbReference type="PROSITE" id="PS50106">
    <property type="entry name" value="PDZ"/>
    <property type="match status" value="1"/>
</dbReference>
<proteinExistence type="predicted"/>
<dbReference type="RefSeq" id="XP_024867680.1">
    <property type="nucleotide sequence ID" value="XM_025011912.1"/>
</dbReference>
<dbReference type="CDD" id="cd11780">
    <property type="entry name" value="SH3_Sorbs_3"/>
    <property type="match status" value="1"/>
</dbReference>
<keyword evidence="2 5" id="KW-0728">SH3 domain</keyword>
<gene>
    <name evidence="11" type="primary">LOC112451961</name>
</gene>
<name>A0A6J1PEJ7_9HYME</name>
<dbReference type="InterPro" id="IPR001478">
    <property type="entry name" value="PDZ"/>
</dbReference>
<feature type="compositionally biased region" description="Basic and acidic residues" evidence="6">
    <location>
        <begin position="871"/>
        <end position="882"/>
    </location>
</feature>
<sequence length="1245" mass="141547">MDHEIFHSIQSPSSYFIITSSVYQARRFSIRIWKLRSRIGNFSPWNLYSHASHVQPSLRKCHRGAGKILFCDKCVTRALARARPAFCNFPFPSRRDPPRCRNLYLPASFSAESAEVCTRRRRVHYAYTRVLLCGVPVPRNRSLRTCDWLRFHVLFGSGNSTVPRMEQTANDPRRTLTTGFDDKKFLRRQRSEIGTSLLDWLLSRFAVTFCQLRGYRARELLGMLKFRVASGQRKCDGTVNPGSKAAQQGVREGDLISNINGRSTRDLTNSEAHALLRNSGEQLKLGLNQENIGSPKRRIYRSSLQENTTTETQNKITTRTTTTTRIRPETERNVANDTKVEQSYANQNGALKSCPSEQRSDDKKGSGCDAIAKGGNRNESDLLHEIDKALKIGQGFLLGQENVMFAPTFKASSAKPGVWSPGQTPAGKAPSPERTKEPQKSEPIPPVWTPASAGASPVAERKEFRPVPFESPVLSRKRQPKEEAPPPWKGEQERKESGISRIVNSHSAPSQGLNALASTPRLPRAQNPTITLLQKAREGQLPKGAAYLEESVSDNRPLSDERPLISPGEIIYTVKKEYESEPETEHEPPKKMADLGPRKFEGIGPVTKEGIPLVLRSEVKESNQAKWYKRMYDSLHRADRNDDYVTIKYKSRRGGRYGYGSGSGYLSEPEPRAYSDRSVTLDSRRRLRNKENDFTTATMPRKNGALKYSTEIYKNQPGRIEDYEPGHSSIAEKEAKEWWDEVMDIFDGWLNENGHPQHARMESLGGSVRQSRVLSLSYRPEDSPFDQRSNARAAAKPYMTHALKESGYESDSTLVFRRREDISPLSLLEQRLAYKTVQSGGDVPLHGLRKLAPERPKEYSNAPPPPPKSQHYRDDRQESPRRYVEGEVTIHYRSPVRTEAKEPLSEEELARRSAENMRRVYQEERRRKYLQELHDIDSRRHTDNFIPSQKSPIPLNRYDDFVDDLSQRSRSQDQTPEPRLVARALYNFVGQSSRELTFRRGDLIFVRRQVDKNWYEGEYNAMIGLFPSNYVEILPYDGTMRTTPKKAHEGQARAKFNFIAQTNLELSLAKGELVVLTRRVDENWYEGRIGNRKGIFPISYVEVLTEPGHRSETPIQNKPVASPAAHSLLANGSSGGKMSMGPHHYVPSIPVNINTTQPHYNSLPRMGGSKLHVSQLSETLHIDTHSEPIPYRALYNYKPQNDDELELKEGDTVYVMEKCDDGWYVGSSQRTGYFGTFPGNYVERL</sequence>
<dbReference type="GO" id="GO:0070161">
    <property type="term" value="C:anchoring junction"/>
    <property type="evidence" value="ECO:0007669"/>
    <property type="project" value="UniProtKB-SubCell"/>
</dbReference>
<feature type="compositionally biased region" description="Basic and acidic residues" evidence="6">
    <location>
        <begin position="578"/>
        <end position="601"/>
    </location>
</feature>
<dbReference type="SUPFAM" id="SSF50044">
    <property type="entry name" value="SH3-domain"/>
    <property type="match status" value="3"/>
</dbReference>
<dbReference type="InterPro" id="IPR036028">
    <property type="entry name" value="SH3-like_dom_sf"/>
</dbReference>
<feature type="region of interest" description="Disordered" evidence="6">
    <location>
        <begin position="853"/>
        <end position="882"/>
    </location>
</feature>
<dbReference type="InterPro" id="IPR036034">
    <property type="entry name" value="PDZ_sf"/>
</dbReference>
<dbReference type="GeneID" id="112451961"/>
<dbReference type="Pfam" id="PF17820">
    <property type="entry name" value="PDZ_6"/>
    <property type="match status" value="1"/>
</dbReference>
<dbReference type="Proteomes" id="UP000504618">
    <property type="component" value="Unplaced"/>
</dbReference>
<evidence type="ECO:0000259" key="9">
    <source>
        <dbReference type="PROSITE" id="PS50831"/>
    </source>
</evidence>
<dbReference type="InterPro" id="IPR041489">
    <property type="entry name" value="PDZ_6"/>
</dbReference>
<evidence type="ECO:0000256" key="5">
    <source>
        <dbReference type="PROSITE-ProRule" id="PRU00192"/>
    </source>
</evidence>
<dbReference type="AlphaFoldDB" id="A0A6J1PEJ7"/>
<dbReference type="InterPro" id="IPR001452">
    <property type="entry name" value="SH3_domain"/>
</dbReference>
<feature type="domain" description="SoHo" evidence="9">
    <location>
        <begin position="594"/>
        <end position="658"/>
    </location>
</feature>
<feature type="region of interest" description="Disordered" evidence="6">
    <location>
        <begin position="346"/>
        <end position="376"/>
    </location>
</feature>
<dbReference type="InterPro" id="IPR050384">
    <property type="entry name" value="Endophilin_SH3RF"/>
</dbReference>
<feature type="compositionally biased region" description="Basic and acidic residues" evidence="6">
    <location>
        <begin position="431"/>
        <end position="440"/>
    </location>
</feature>